<dbReference type="RefSeq" id="WP_044055970.1">
    <property type="nucleotide sequence ID" value="NZ_CAXGHX010000015.1"/>
</dbReference>
<evidence type="ECO:0000313" key="2">
    <source>
        <dbReference type="Proteomes" id="UP000056090"/>
    </source>
</evidence>
<reference evidence="1 2" key="1">
    <citation type="submission" date="2014-06" db="EMBL/GenBank/DDBJ databases">
        <title>Genomes of Alteromonas australica, a world apart.</title>
        <authorList>
            <person name="Gonzaga A."/>
            <person name="Lopez-Perez M."/>
            <person name="Rodriguez-Valera F."/>
        </authorList>
    </citation>
    <scope>NUCLEOTIDE SEQUENCE [LARGE SCALE GENOMIC DNA]</scope>
    <source>
        <strain evidence="1 2">H 17</strain>
    </source>
</reference>
<dbReference type="KEGG" id="aal:EP13_03125"/>
<proteinExistence type="predicted"/>
<gene>
    <name evidence="1" type="ORF">EP13_03125</name>
</gene>
<dbReference type="GeneID" id="78253931"/>
<evidence type="ECO:0000313" key="1">
    <source>
        <dbReference type="EMBL" id="AIF97764.1"/>
    </source>
</evidence>
<keyword evidence="2" id="KW-1185">Reference proteome</keyword>
<accession>A0A075NT65</accession>
<dbReference type="AlphaFoldDB" id="A0A075NT65"/>
<sequence>MDDDLHSLQEKLFRVSAALSQRAVHRDNVSALCEDIKHLIETLERAAQCSHSSTAAKPQ</sequence>
<organism evidence="1 2">
    <name type="scientific">Alteromonas australica</name>
    <dbReference type="NCBI Taxonomy" id="589873"/>
    <lineage>
        <taxon>Bacteria</taxon>
        <taxon>Pseudomonadati</taxon>
        <taxon>Pseudomonadota</taxon>
        <taxon>Gammaproteobacteria</taxon>
        <taxon>Alteromonadales</taxon>
        <taxon>Alteromonadaceae</taxon>
        <taxon>Alteromonas/Salinimonas group</taxon>
        <taxon>Alteromonas</taxon>
    </lineage>
</organism>
<dbReference type="Proteomes" id="UP000056090">
    <property type="component" value="Chromosome"/>
</dbReference>
<name>A0A075NT65_9ALTE</name>
<evidence type="ECO:0008006" key="3">
    <source>
        <dbReference type="Google" id="ProtNLM"/>
    </source>
</evidence>
<dbReference type="EMBL" id="CP008849">
    <property type="protein sequence ID" value="AIF97764.1"/>
    <property type="molecule type" value="Genomic_DNA"/>
</dbReference>
<protein>
    <recommendedName>
        <fullName evidence="3">Histidine kinase</fullName>
    </recommendedName>
</protein>